<accession>A0AAE0ZE83</accession>
<protein>
    <submittedName>
        <fullName evidence="2">Uncharacterized protein</fullName>
    </submittedName>
</protein>
<feature type="chain" id="PRO_5042122138" evidence="1">
    <location>
        <begin position="24"/>
        <end position="176"/>
    </location>
</feature>
<evidence type="ECO:0000256" key="1">
    <source>
        <dbReference type="SAM" id="SignalP"/>
    </source>
</evidence>
<organism evidence="2 3">
    <name type="scientific">Elysia crispata</name>
    <name type="common">lettuce slug</name>
    <dbReference type="NCBI Taxonomy" id="231223"/>
    <lineage>
        <taxon>Eukaryota</taxon>
        <taxon>Metazoa</taxon>
        <taxon>Spiralia</taxon>
        <taxon>Lophotrochozoa</taxon>
        <taxon>Mollusca</taxon>
        <taxon>Gastropoda</taxon>
        <taxon>Heterobranchia</taxon>
        <taxon>Euthyneura</taxon>
        <taxon>Panpulmonata</taxon>
        <taxon>Sacoglossa</taxon>
        <taxon>Placobranchoidea</taxon>
        <taxon>Plakobranchidae</taxon>
        <taxon>Elysia</taxon>
    </lineage>
</organism>
<keyword evidence="1" id="KW-0732">Signal</keyword>
<dbReference type="AlphaFoldDB" id="A0AAE0ZE83"/>
<dbReference type="EMBL" id="JAWDGP010004106">
    <property type="protein sequence ID" value="KAK3767813.1"/>
    <property type="molecule type" value="Genomic_DNA"/>
</dbReference>
<evidence type="ECO:0000313" key="2">
    <source>
        <dbReference type="EMBL" id="KAK3767813.1"/>
    </source>
</evidence>
<comment type="caution">
    <text evidence="2">The sequence shown here is derived from an EMBL/GenBank/DDBJ whole genome shotgun (WGS) entry which is preliminary data.</text>
</comment>
<gene>
    <name evidence="2" type="ORF">RRG08_053956</name>
</gene>
<evidence type="ECO:0000313" key="3">
    <source>
        <dbReference type="Proteomes" id="UP001283361"/>
    </source>
</evidence>
<reference evidence="2" key="1">
    <citation type="journal article" date="2023" name="G3 (Bethesda)">
        <title>A reference genome for the long-term kleptoplast-retaining sea slug Elysia crispata morphotype clarki.</title>
        <authorList>
            <person name="Eastman K.E."/>
            <person name="Pendleton A.L."/>
            <person name="Shaikh M.A."/>
            <person name="Suttiyut T."/>
            <person name="Ogas R."/>
            <person name="Tomko P."/>
            <person name="Gavelis G."/>
            <person name="Widhalm J.R."/>
            <person name="Wisecaver J.H."/>
        </authorList>
    </citation>
    <scope>NUCLEOTIDE SEQUENCE</scope>
    <source>
        <strain evidence="2">ECLA1</strain>
    </source>
</reference>
<sequence length="176" mass="19232">MKRVFSIAPRGACLIFLGQTCDATVVKSPPPDYIVRLRDMTWNHRDNFEDGTQTLVGSGSLHLRVETTEEGREFETLGHGSVGDDGDQTRHLDQPGRIELHLAVPVSYLDWAIGSVFVTAFYLISCSSSSSSGSVSLGLAGMHFLSITGSHRVSRLRARRTVTPEYWAASNCCSAI</sequence>
<feature type="signal peptide" evidence="1">
    <location>
        <begin position="1"/>
        <end position="23"/>
    </location>
</feature>
<keyword evidence="3" id="KW-1185">Reference proteome</keyword>
<name>A0AAE0ZE83_9GAST</name>
<dbReference type="Proteomes" id="UP001283361">
    <property type="component" value="Unassembled WGS sequence"/>
</dbReference>
<proteinExistence type="predicted"/>